<dbReference type="OrthoDB" id="1861022at2"/>
<proteinExistence type="predicted"/>
<sequence>MLKKIFIVIVLGLGAGAGYVGWRYPSVIRDIVKGPANTVSVRAEGPNMALTDVASFRQDTADWAADTLGDTSDTLEDYGCTVTSVANAISNVTGTPVSPKQLNDKLGQVGGYTGRGWLIWGKVAEATDGAVKITVHDEPTHEGIAACMTGGGYPVVKIKLGGVIPHWVLLVGRKDGEYIMRDPLVGVPDDPAIPVSVRGKTIYSLRCLSKALG</sequence>
<dbReference type="AlphaFoldDB" id="A0A347UE83"/>
<organism evidence="1 2">
    <name type="scientific">Profundibacter amoris</name>
    <dbReference type="NCBI Taxonomy" id="2171755"/>
    <lineage>
        <taxon>Bacteria</taxon>
        <taxon>Pseudomonadati</taxon>
        <taxon>Pseudomonadota</taxon>
        <taxon>Alphaproteobacteria</taxon>
        <taxon>Rhodobacterales</taxon>
        <taxon>Paracoccaceae</taxon>
        <taxon>Profundibacter</taxon>
    </lineage>
</organism>
<keyword evidence="2" id="KW-1185">Reference proteome</keyword>
<dbReference type="EMBL" id="CP032125">
    <property type="protein sequence ID" value="AXX97161.1"/>
    <property type="molecule type" value="Genomic_DNA"/>
</dbReference>
<evidence type="ECO:0000313" key="2">
    <source>
        <dbReference type="Proteomes" id="UP000261704"/>
    </source>
</evidence>
<protein>
    <recommendedName>
        <fullName evidence="3">Peptidase C39-like domain-containing protein</fullName>
    </recommendedName>
</protein>
<evidence type="ECO:0008006" key="3">
    <source>
        <dbReference type="Google" id="ProtNLM"/>
    </source>
</evidence>
<dbReference type="KEGG" id="pamo:BAR1_03970"/>
<dbReference type="Proteomes" id="UP000261704">
    <property type="component" value="Chromosome"/>
</dbReference>
<gene>
    <name evidence="1" type="ORF">BAR1_03970</name>
</gene>
<dbReference type="RefSeq" id="WP_118941819.1">
    <property type="nucleotide sequence ID" value="NZ_CP032125.1"/>
</dbReference>
<evidence type="ECO:0000313" key="1">
    <source>
        <dbReference type="EMBL" id="AXX97161.1"/>
    </source>
</evidence>
<name>A0A347UE83_9RHOB</name>
<reference evidence="1 2" key="1">
    <citation type="submission" date="2018-09" db="EMBL/GenBank/DDBJ databases">
        <title>Profundibacter amoris BAR1 gen. nov., sp. nov., a new member of the Roseobacter clade isolated at Lokis Castle Vent Field on the Arctic Mid-Oceanic Ridge.</title>
        <authorList>
            <person name="Le Moine Bauer S."/>
            <person name="Sjoeberg A.G."/>
            <person name="L'Haridon S."/>
            <person name="Stokke R."/>
            <person name="Roalkvam I."/>
            <person name="Steen I.H."/>
            <person name="Dahle H."/>
        </authorList>
    </citation>
    <scope>NUCLEOTIDE SEQUENCE [LARGE SCALE GENOMIC DNA]</scope>
    <source>
        <strain evidence="1 2">BAR1</strain>
    </source>
</reference>
<accession>A0A347UE83</accession>